<dbReference type="GO" id="GO:0046872">
    <property type="term" value="F:metal ion binding"/>
    <property type="evidence" value="ECO:0007669"/>
    <property type="project" value="UniProtKB-KW"/>
</dbReference>
<evidence type="ECO:0000313" key="10">
    <source>
        <dbReference type="Proteomes" id="UP000029409"/>
    </source>
</evidence>
<comment type="catalytic activity">
    <reaction evidence="7">
        <text>3',5'-cyclic UMP + H2O = UMP + H(+)</text>
        <dbReference type="Rhea" id="RHEA:70575"/>
        <dbReference type="ChEBI" id="CHEBI:15377"/>
        <dbReference type="ChEBI" id="CHEBI:15378"/>
        <dbReference type="ChEBI" id="CHEBI:57865"/>
        <dbReference type="ChEBI" id="CHEBI:184387"/>
    </reaction>
    <physiologicalReaction direction="left-to-right" evidence="7">
        <dbReference type="Rhea" id="RHEA:70576"/>
    </physiologicalReaction>
</comment>
<dbReference type="OrthoDB" id="9802248at2"/>
<keyword evidence="4" id="KW-0862">Zinc</keyword>
<organism evidence="9 10">
    <name type="scientific">Paenibacillus durus</name>
    <name type="common">Paenibacillus azotofixans</name>
    <dbReference type="NCBI Taxonomy" id="44251"/>
    <lineage>
        <taxon>Bacteria</taxon>
        <taxon>Bacillati</taxon>
        <taxon>Bacillota</taxon>
        <taxon>Bacilli</taxon>
        <taxon>Bacillales</taxon>
        <taxon>Paenibacillaceae</taxon>
        <taxon>Paenibacillus</taxon>
    </lineage>
</organism>
<keyword evidence="3" id="KW-0378">Hydrolase</keyword>
<dbReference type="STRING" id="44251.PDUR_11260"/>
<sequence length="226" mass="25994">MLQREYEVVPIKSSYESFINYSYLIIDQITRQAAVVDPAWDLEQICSLLKEKEANLVQLWLTHSHRDHVHLVKPLLDRFQPNVYMGAAEIEFYKYHCANLYPVYDQNAILLGNTLISCVWTPGHTTGSICYSLRGSLFTGDTIFTEGCGICTERGGDPRAMFHSMQKIRSRIHPDVLVYPAHSFGVSPGQPLRSLLENNIYFNIPDEEQFIAFRMRRNQPDSKSFV</sequence>
<comment type="cofactor">
    <cofactor evidence="1">
        <name>Zn(2+)</name>
        <dbReference type="ChEBI" id="CHEBI:29105"/>
    </cofactor>
</comment>
<evidence type="ECO:0000256" key="2">
    <source>
        <dbReference type="ARBA" id="ARBA00022723"/>
    </source>
</evidence>
<dbReference type="RefSeq" id="WP_042206278.1">
    <property type="nucleotide sequence ID" value="NZ_CP009288.1"/>
</dbReference>
<dbReference type="EMBL" id="CP009288">
    <property type="protein sequence ID" value="AIQ12427.1"/>
    <property type="molecule type" value="Genomic_DNA"/>
</dbReference>
<accession>A0A089HMY7</accession>
<evidence type="ECO:0000256" key="7">
    <source>
        <dbReference type="ARBA" id="ARBA00048505"/>
    </source>
</evidence>
<evidence type="ECO:0000256" key="6">
    <source>
        <dbReference type="ARBA" id="ARBA00034301"/>
    </source>
</evidence>
<dbReference type="PANTHER" id="PTHR46233">
    <property type="entry name" value="HYDROXYACYLGLUTATHIONE HYDROLASE GLOC"/>
    <property type="match status" value="1"/>
</dbReference>
<evidence type="ECO:0000256" key="4">
    <source>
        <dbReference type="ARBA" id="ARBA00022833"/>
    </source>
</evidence>
<name>A0A089HMY7_PAEDU</name>
<dbReference type="InterPro" id="IPR036866">
    <property type="entry name" value="RibonucZ/Hydroxyglut_hydro"/>
</dbReference>
<dbReference type="InterPro" id="IPR051453">
    <property type="entry name" value="MBL_Glyoxalase_II"/>
</dbReference>
<dbReference type="PANTHER" id="PTHR46233:SF3">
    <property type="entry name" value="HYDROXYACYLGLUTATHIONE HYDROLASE GLOC"/>
    <property type="match status" value="1"/>
</dbReference>
<evidence type="ECO:0000259" key="8">
    <source>
        <dbReference type="SMART" id="SM00849"/>
    </source>
</evidence>
<keyword evidence="2" id="KW-0479">Metal-binding</keyword>
<dbReference type="CDD" id="cd16275">
    <property type="entry name" value="BaeB-like_MBL-fold"/>
    <property type="match status" value="1"/>
</dbReference>
<dbReference type="Proteomes" id="UP000029409">
    <property type="component" value="Chromosome"/>
</dbReference>
<dbReference type="Gene3D" id="3.60.15.10">
    <property type="entry name" value="Ribonuclease Z/Hydroxyacylglutathione hydrolase-like"/>
    <property type="match status" value="1"/>
</dbReference>
<evidence type="ECO:0000256" key="5">
    <source>
        <dbReference type="ARBA" id="ARBA00034221"/>
    </source>
</evidence>
<proteinExistence type="predicted"/>
<dbReference type="InterPro" id="IPR001279">
    <property type="entry name" value="Metallo-B-lactamas"/>
</dbReference>
<dbReference type="eggNOG" id="COG0491">
    <property type="taxonomic scope" value="Bacteria"/>
</dbReference>
<comment type="catalytic activity">
    <reaction evidence="5">
        <text>3',5'-cyclic CMP + H2O = CMP + H(+)</text>
        <dbReference type="Rhea" id="RHEA:72675"/>
        <dbReference type="ChEBI" id="CHEBI:15377"/>
        <dbReference type="ChEBI" id="CHEBI:15378"/>
        <dbReference type="ChEBI" id="CHEBI:58003"/>
        <dbReference type="ChEBI" id="CHEBI:60377"/>
    </reaction>
    <physiologicalReaction direction="left-to-right" evidence="5">
        <dbReference type="Rhea" id="RHEA:72676"/>
    </physiologicalReaction>
</comment>
<evidence type="ECO:0000256" key="3">
    <source>
        <dbReference type="ARBA" id="ARBA00022801"/>
    </source>
</evidence>
<comment type="function">
    <text evidence="6">Counteracts the endogenous Pycsar antiviral defense system. Phosphodiesterase that enables metal-dependent hydrolysis of host cyclic nucleotide Pycsar defense signals such as cCMP and cUMP.</text>
</comment>
<dbReference type="SUPFAM" id="SSF56281">
    <property type="entry name" value="Metallo-hydrolase/oxidoreductase"/>
    <property type="match status" value="1"/>
</dbReference>
<protein>
    <submittedName>
        <fullName evidence="9">Polyketide biosynthesis protein</fullName>
    </submittedName>
</protein>
<dbReference type="Pfam" id="PF00753">
    <property type="entry name" value="Lactamase_B"/>
    <property type="match status" value="1"/>
</dbReference>
<reference evidence="9 10" key="1">
    <citation type="submission" date="2014-08" db="EMBL/GenBank/DDBJ databases">
        <title>Comparative genomics of the Paenibacillus odorifer group.</title>
        <authorList>
            <person name="den Bakker H.C."/>
            <person name="Tsai Y.-C."/>
            <person name="Martin N."/>
            <person name="Korlach J."/>
            <person name="Wiedmann M."/>
        </authorList>
    </citation>
    <scope>NUCLEOTIDE SEQUENCE [LARGE SCALE GENOMIC DNA]</scope>
    <source>
        <strain evidence="9 10">DSM 1735</strain>
    </source>
</reference>
<gene>
    <name evidence="9" type="ORF">PDUR_11260</name>
</gene>
<evidence type="ECO:0000313" key="9">
    <source>
        <dbReference type="EMBL" id="AIQ12427.1"/>
    </source>
</evidence>
<dbReference type="AlphaFoldDB" id="A0A089HMY7"/>
<dbReference type="GO" id="GO:0016787">
    <property type="term" value="F:hydrolase activity"/>
    <property type="evidence" value="ECO:0007669"/>
    <property type="project" value="UniProtKB-KW"/>
</dbReference>
<dbReference type="KEGG" id="pdu:PDUR_11260"/>
<dbReference type="SMART" id="SM00849">
    <property type="entry name" value="Lactamase_B"/>
    <property type="match status" value="1"/>
</dbReference>
<keyword evidence="10" id="KW-1185">Reference proteome</keyword>
<evidence type="ECO:0000256" key="1">
    <source>
        <dbReference type="ARBA" id="ARBA00001947"/>
    </source>
</evidence>
<feature type="domain" description="Metallo-beta-lactamase" evidence="8">
    <location>
        <begin position="19"/>
        <end position="182"/>
    </location>
</feature>